<dbReference type="OrthoDB" id="9776255at2"/>
<evidence type="ECO:0000259" key="2">
    <source>
        <dbReference type="PROSITE" id="PS51704"/>
    </source>
</evidence>
<keyword evidence="4" id="KW-1185">Reference proteome</keyword>
<keyword evidence="1" id="KW-0732">Signal</keyword>
<gene>
    <name evidence="3" type="ORF">SAMN05444405_10810</name>
</gene>
<dbReference type="Proteomes" id="UP000184509">
    <property type="component" value="Unassembled WGS sequence"/>
</dbReference>
<evidence type="ECO:0000256" key="1">
    <source>
        <dbReference type="SAM" id="SignalP"/>
    </source>
</evidence>
<sequence>MKIKKLILLGILLSTFGTVSAKTKVIAHRGFWNTEGSAQNSIAALTKANEIKVYGSEFDVWLSSDGVPVINHNATTDDHHLLIEKTPIAELKKEKLANGEYLPTLEEYLLKGKQCKNIKLIVELKPHSSKEREDSLTAIVLDMVKKLKLKKKVEYISFSLNTVKEIIRLDPKAKVSYLTADLPPKELKKIGCIGLDYNLNAMIKNENWFSEAKKIGIKINVWTVNKEEDMHYLIKKGADFITTNEPQLAKELTNNK</sequence>
<dbReference type="SUPFAM" id="SSF51695">
    <property type="entry name" value="PLC-like phosphodiesterases"/>
    <property type="match status" value="1"/>
</dbReference>
<dbReference type="Gene3D" id="3.20.20.190">
    <property type="entry name" value="Phosphatidylinositol (PI) phosphodiesterase"/>
    <property type="match status" value="1"/>
</dbReference>
<dbReference type="GO" id="GO:0006629">
    <property type="term" value="P:lipid metabolic process"/>
    <property type="evidence" value="ECO:0007669"/>
    <property type="project" value="InterPro"/>
</dbReference>
<evidence type="ECO:0000313" key="3">
    <source>
        <dbReference type="EMBL" id="SHF38370.1"/>
    </source>
</evidence>
<dbReference type="EMBL" id="FQTV01000008">
    <property type="protein sequence ID" value="SHF38370.1"/>
    <property type="molecule type" value="Genomic_DNA"/>
</dbReference>
<dbReference type="InterPro" id="IPR017946">
    <property type="entry name" value="PLC-like_Pdiesterase_TIM-brl"/>
</dbReference>
<feature type="chain" id="PRO_5009908953" evidence="1">
    <location>
        <begin position="22"/>
        <end position="256"/>
    </location>
</feature>
<dbReference type="PROSITE" id="PS51704">
    <property type="entry name" value="GP_PDE"/>
    <property type="match status" value="1"/>
</dbReference>
<dbReference type="RefSeq" id="WP_073401243.1">
    <property type="nucleotide sequence ID" value="NZ_FQTV01000008.1"/>
</dbReference>
<dbReference type="GO" id="GO:0008081">
    <property type="term" value="F:phosphoric diester hydrolase activity"/>
    <property type="evidence" value="ECO:0007669"/>
    <property type="project" value="InterPro"/>
</dbReference>
<dbReference type="Pfam" id="PF03009">
    <property type="entry name" value="GDPD"/>
    <property type="match status" value="1"/>
</dbReference>
<dbReference type="STRING" id="1297750.SAMN05444405_10810"/>
<feature type="signal peptide" evidence="1">
    <location>
        <begin position="1"/>
        <end position="21"/>
    </location>
</feature>
<accession>A0A1M5B7G6</accession>
<feature type="domain" description="GP-PDE" evidence="2">
    <location>
        <begin position="23"/>
        <end position="253"/>
    </location>
</feature>
<organism evidence="3 4">
    <name type="scientific">Bacteroides luti</name>
    <dbReference type="NCBI Taxonomy" id="1297750"/>
    <lineage>
        <taxon>Bacteria</taxon>
        <taxon>Pseudomonadati</taxon>
        <taxon>Bacteroidota</taxon>
        <taxon>Bacteroidia</taxon>
        <taxon>Bacteroidales</taxon>
        <taxon>Bacteroidaceae</taxon>
        <taxon>Bacteroides</taxon>
    </lineage>
</organism>
<dbReference type="PANTHER" id="PTHR46211:SF1">
    <property type="entry name" value="GLYCEROPHOSPHODIESTER PHOSPHODIESTERASE, CYTOPLASMIC"/>
    <property type="match status" value="1"/>
</dbReference>
<proteinExistence type="predicted"/>
<reference evidence="4" key="1">
    <citation type="submission" date="2016-11" db="EMBL/GenBank/DDBJ databases">
        <authorList>
            <person name="Varghese N."/>
            <person name="Submissions S."/>
        </authorList>
    </citation>
    <scope>NUCLEOTIDE SEQUENCE [LARGE SCALE GENOMIC DNA]</scope>
    <source>
        <strain evidence="4">DSM 26991</strain>
    </source>
</reference>
<evidence type="ECO:0000313" key="4">
    <source>
        <dbReference type="Proteomes" id="UP000184509"/>
    </source>
</evidence>
<dbReference type="InterPro" id="IPR030395">
    <property type="entry name" value="GP_PDE_dom"/>
</dbReference>
<dbReference type="AlphaFoldDB" id="A0A1M5B7G6"/>
<name>A0A1M5B7G6_9BACE</name>
<dbReference type="PANTHER" id="PTHR46211">
    <property type="entry name" value="GLYCEROPHOSPHORYL DIESTER PHOSPHODIESTERASE"/>
    <property type="match status" value="1"/>
</dbReference>
<protein>
    <submittedName>
        <fullName evidence="3">Glycerophosphoryl diester phosphodiesterase</fullName>
    </submittedName>
</protein>